<evidence type="ECO:0008006" key="3">
    <source>
        <dbReference type="Google" id="ProtNLM"/>
    </source>
</evidence>
<proteinExistence type="predicted"/>
<evidence type="ECO:0000313" key="2">
    <source>
        <dbReference type="Proteomes" id="UP000294743"/>
    </source>
</evidence>
<dbReference type="EMBL" id="SODD01000011">
    <property type="protein sequence ID" value="TDW20602.1"/>
    <property type="molecule type" value="Genomic_DNA"/>
</dbReference>
<keyword evidence="2" id="KW-1185">Reference proteome</keyword>
<evidence type="ECO:0000313" key="1">
    <source>
        <dbReference type="EMBL" id="TDW20602.1"/>
    </source>
</evidence>
<protein>
    <recommendedName>
        <fullName evidence="3">Alpha-L-rhamnosidase-like protein</fullName>
    </recommendedName>
</protein>
<dbReference type="Proteomes" id="UP000294743">
    <property type="component" value="Unassembled WGS sequence"/>
</dbReference>
<organism evidence="1 2">
    <name type="scientific">Breznakia blatticola</name>
    <dbReference type="NCBI Taxonomy" id="1754012"/>
    <lineage>
        <taxon>Bacteria</taxon>
        <taxon>Bacillati</taxon>
        <taxon>Bacillota</taxon>
        <taxon>Erysipelotrichia</taxon>
        <taxon>Erysipelotrichales</taxon>
        <taxon>Erysipelotrichaceae</taxon>
        <taxon>Breznakia</taxon>
    </lineage>
</organism>
<dbReference type="PANTHER" id="PTHR36848">
    <property type="entry name" value="DNA-BINDING PROTEIN (PUTATIVE SECRETED PROTEIN)-RELATED"/>
    <property type="match status" value="1"/>
</dbReference>
<dbReference type="InterPro" id="IPR053161">
    <property type="entry name" value="Ulvan_degrading_GH"/>
</dbReference>
<sequence length="844" mass="96337">MEKINTLLKNQEANHLFPFFWQHGESHEILLDYITKIYESGIHNLCIESRPHPAFLQDQWWEDLAFIIKEAKKRQMKLWILDDAKFPTGYANGQVPKHLQKQYLQVRRYDICGPVMQGELSIEPYAEFRQLMMDKEHQNDALYKVYIAKNDTSGQDAFIEDSLQDVTAQVEHGKLKIQLDADHYSVFVLYTTYCGQEVGTREYLDPTRKEATQILLNEVYEKHWSHFSQEFGQTIVGFFSDEPRFGNAKGPNCIIGKTDMVIPWNMTIEEMLQQANICEVFLFTGVSKAANDARFYYMDIVSDLYAKNFSAVIGAWCTAHDVDYVGHVIEDNNAHARLGYGPGHYFRSLVGQTYAGIDIIGGQVIPGMDYAHTAFSTGGSDGEFYHYALCKLGQSAAKLDPKKKGRLMCEAFGAYGWVEGLRMMKWITNHMLVHGVNVIVPHAFSPKQFPDFDCPPHFYAHGNNPQFTYFTQWSTYTNRLCELLQDGHQQCEIGVLYHAFAEWQGETMFVQKVTKTLQQNQIDCNIISEDYLIDATIQDGKYWIEQYGFHTLVVPYTPYLPKKLMDTLEKLAKEVQIIWIHQAPAGLESIGKTCTLDQLTQELAKDKLAYTETPEKDLSMLHYMHHANSHVFVFNNESVTHTIDTQIKLPFAKELAIYDASTNEVYTLDAKYDETSVTFQLTLQPYEMLVLVSTTASKYKPSKGTFIQTLDTLSSLECKAYNESSYQRVQSLDALHSEAFARFSGNLLYTYDVKLAKQDHILEIAEANEVVELVVNGTSCGVQIAPSYRFVIPKDVIKQTNTLQLLITNTLVNSQNDGLSQYVAHNGLGILSDVCLYHVKETEK</sequence>
<dbReference type="AlphaFoldDB" id="A0A4R7ZS59"/>
<name>A0A4R7ZS59_9FIRM</name>
<gene>
    <name evidence="1" type="ORF">EDD63_11114</name>
</gene>
<dbReference type="PANTHER" id="PTHR36848:SF2">
    <property type="entry name" value="SECRETED PROTEIN"/>
    <property type="match status" value="1"/>
</dbReference>
<dbReference type="OrthoDB" id="9761519at2"/>
<reference evidence="1 2" key="1">
    <citation type="submission" date="2019-03" db="EMBL/GenBank/DDBJ databases">
        <title>Genomic Encyclopedia of Type Strains, Phase IV (KMG-IV): sequencing the most valuable type-strain genomes for metagenomic binning, comparative biology and taxonomic classification.</title>
        <authorList>
            <person name="Goeker M."/>
        </authorList>
    </citation>
    <scope>NUCLEOTIDE SEQUENCE [LARGE SCALE GENOMIC DNA]</scope>
    <source>
        <strain evidence="1 2">DSM 28867</strain>
    </source>
</reference>
<comment type="caution">
    <text evidence="1">The sequence shown here is derived from an EMBL/GenBank/DDBJ whole genome shotgun (WGS) entry which is preliminary data.</text>
</comment>
<accession>A0A4R7ZS59</accession>
<dbReference type="RefSeq" id="WP_134168956.1">
    <property type="nucleotide sequence ID" value="NZ_SODD01000011.1"/>
</dbReference>